<dbReference type="RefSeq" id="WP_134531649.1">
    <property type="nucleotide sequence ID" value="NZ_SOFG01000001.1"/>
</dbReference>
<organism evidence="2 3">
    <name type="scientific">Cryobacterium algoricola</name>
    <dbReference type="NCBI Taxonomy" id="1259183"/>
    <lineage>
        <taxon>Bacteria</taxon>
        <taxon>Bacillati</taxon>
        <taxon>Actinomycetota</taxon>
        <taxon>Actinomycetes</taxon>
        <taxon>Micrococcales</taxon>
        <taxon>Microbacteriaceae</taxon>
        <taxon>Cryobacterium</taxon>
    </lineage>
</organism>
<reference evidence="2 3" key="1">
    <citation type="submission" date="2019-03" db="EMBL/GenBank/DDBJ databases">
        <title>Genomics of glacier-inhabiting Cryobacterium strains.</title>
        <authorList>
            <person name="Liu Q."/>
            <person name="Xin Y.-H."/>
        </authorList>
    </citation>
    <scope>NUCLEOTIDE SEQUENCE [LARGE SCALE GENOMIC DNA]</scope>
    <source>
        <strain evidence="2 3">MDB2-B</strain>
    </source>
</reference>
<protein>
    <submittedName>
        <fullName evidence="2">Uncharacterized protein</fullName>
    </submittedName>
</protein>
<keyword evidence="1" id="KW-0812">Transmembrane</keyword>
<dbReference type="EMBL" id="SOFG01000001">
    <property type="protein sequence ID" value="TFB91298.1"/>
    <property type="molecule type" value="Genomic_DNA"/>
</dbReference>
<feature type="transmembrane region" description="Helical" evidence="1">
    <location>
        <begin position="149"/>
        <end position="174"/>
    </location>
</feature>
<keyword evidence="1" id="KW-0472">Membrane</keyword>
<dbReference type="PROSITE" id="PS51257">
    <property type="entry name" value="PROKAR_LIPOPROTEIN"/>
    <property type="match status" value="1"/>
</dbReference>
<evidence type="ECO:0000256" key="1">
    <source>
        <dbReference type="SAM" id="Phobius"/>
    </source>
</evidence>
<evidence type="ECO:0000313" key="3">
    <source>
        <dbReference type="Proteomes" id="UP000297608"/>
    </source>
</evidence>
<gene>
    <name evidence="2" type="ORF">E3O44_00075</name>
</gene>
<sequence>MTASAKELEDKKSPGARLLAVAIVAGLSACAAFFVYRGASGFAFDLSRTENRTTSAHDSAVFAGKVPFVADQLLYFPLAVALLGMVAIYLLNYVNCTGRQAWIILTSGSATMFTVCLVSLAFEITWVATSFPYTNYSGLYSAWTQPSRYFWPILALSLCLLAALIAGAVGVWALRSTRTVRSVSKARKVRRA</sequence>
<proteinExistence type="predicted"/>
<comment type="caution">
    <text evidence="2">The sequence shown here is derived from an EMBL/GenBank/DDBJ whole genome shotgun (WGS) entry which is preliminary data.</text>
</comment>
<feature type="transmembrane region" description="Helical" evidence="1">
    <location>
        <begin position="101"/>
        <end position="129"/>
    </location>
</feature>
<feature type="transmembrane region" description="Helical" evidence="1">
    <location>
        <begin position="74"/>
        <end position="94"/>
    </location>
</feature>
<accession>A0ABY2IKR0</accession>
<feature type="transmembrane region" description="Helical" evidence="1">
    <location>
        <begin position="16"/>
        <end position="36"/>
    </location>
</feature>
<keyword evidence="3" id="KW-1185">Reference proteome</keyword>
<evidence type="ECO:0000313" key="2">
    <source>
        <dbReference type="EMBL" id="TFB91298.1"/>
    </source>
</evidence>
<dbReference type="Proteomes" id="UP000297608">
    <property type="component" value="Unassembled WGS sequence"/>
</dbReference>
<name>A0ABY2IKR0_9MICO</name>
<keyword evidence="1" id="KW-1133">Transmembrane helix</keyword>